<reference evidence="1 2" key="1">
    <citation type="submission" date="2020-05" db="EMBL/GenBank/DDBJ databases">
        <title>Identification and distribution of gene clusters putatively required for synthesis of sphingolipid metabolism inhibitors in phylogenetically diverse species of the filamentous fungus Fusarium.</title>
        <authorList>
            <person name="Kim H.-S."/>
            <person name="Busman M."/>
            <person name="Brown D.W."/>
            <person name="Divon H."/>
            <person name="Uhlig S."/>
            <person name="Proctor R.H."/>
        </authorList>
    </citation>
    <scope>NUCLEOTIDE SEQUENCE [LARGE SCALE GENOMIC DNA]</scope>
    <source>
        <strain evidence="1 2">NRRL 25196</strain>
    </source>
</reference>
<accession>A0A8H5MSE0</accession>
<dbReference type="PANTHER" id="PTHR13318">
    <property type="entry name" value="PARTNER OF PAIRED, ISOFORM B-RELATED"/>
    <property type="match status" value="1"/>
</dbReference>
<dbReference type="GO" id="GO:0031146">
    <property type="term" value="P:SCF-dependent proteasomal ubiquitin-dependent protein catabolic process"/>
    <property type="evidence" value="ECO:0007669"/>
    <property type="project" value="TreeGrafter"/>
</dbReference>
<dbReference type="Proteomes" id="UP000574317">
    <property type="component" value="Unassembled WGS sequence"/>
</dbReference>
<protein>
    <submittedName>
        <fullName evidence="1">Uncharacterized protein</fullName>
    </submittedName>
</protein>
<gene>
    <name evidence="1" type="ORF">FNAPI_10456</name>
</gene>
<sequence>MWTSKAKEKAKENLAIITRLANSIASQRPDDEEAQSRAQAATALLQDFGITPQVPTAGSNRLISASPSEPQHTVKLPAELYQMIVGFVNTFRQQSGSREPTLVALSCTCKKLNTFAEEFIYKHPGVLQDSDKKRKFLFSLKIRPTRASLVRSLLLDWNRHMEHDDPVMDIIASCTNIEFLFVGNGNGNPMMNHVDQLEGLQLILSTCTRLKSLHYFTRWGSDRVDQNRLGVIEAQRYLSAWISGHPQVKQSLGQLETLGLNGPSSSWILQGSLRYISSNLTSLQLKWNHALDFSSTPLFDISQHCQKLKVLVVSYRLVTTDDLEKACQAWASTLETLKVDWGVEDKDWVSNVIPHLRKLKVLFLGKFYCVSVDSIKAIARAEMSLECISMVNVEGLYWVSMARTGTLSDAANEALADMIEAHSSTLRRITIYPGVVGKLVVQCCMMAKDLKYLYIELPDDTPPRLIDGFLKSCPELVDFPQTFEKYSDRRSEWKERKKFRTEVLPMQKKLLEGRILEY</sequence>
<name>A0A8H5MSE0_9HYPO</name>
<dbReference type="InterPro" id="IPR032675">
    <property type="entry name" value="LRR_dom_sf"/>
</dbReference>
<comment type="caution">
    <text evidence="1">The sequence shown here is derived from an EMBL/GenBank/DDBJ whole genome shotgun (WGS) entry which is preliminary data.</text>
</comment>
<dbReference type="EMBL" id="JAAOAO010000461">
    <property type="protein sequence ID" value="KAF5540636.1"/>
    <property type="molecule type" value="Genomic_DNA"/>
</dbReference>
<evidence type="ECO:0000313" key="2">
    <source>
        <dbReference type="Proteomes" id="UP000574317"/>
    </source>
</evidence>
<dbReference type="GO" id="GO:0019005">
    <property type="term" value="C:SCF ubiquitin ligase complex"/>
    <property type="evidence" value="ECO:0007669"/>
    <property type="project" value="TreeGrafter"/>
</dbReference>
<keyword evidence="2" id="KW-1185">Reference proteome</keyword>
<dbReference type="Gene3D" id="3.80.10.10">
    <property type="entry name" value="Ribonuclease Inhibitor"/>
    <property type="match status" value="1"/>
</dbReference>
<organism evidence="1 2">
    <name type="scientific">Fusarium napiforme</name>
    <dbReference type="NCBI Taxonomy" id="42672"/>
    <lineage>
        <taxon>Eukaryota</taxon>
        <taxon>Fungi</taxon>
        <taxon>Dikarya</taxon>
        <taxon>Ascomycota</taxon>
        <taxon>Pezizomycotina</taxon>
        <taxon>Sordariomycetes</taxon>
        <taxon>Hypocreomycetidae</taxon>
        <taxon>Hypocreales</taxon>
        <taxon>Nectriaceae</taxon>
        <taxon>Fusarium</taxon>
        <taxon>Fusarium fujikuroi species complex</taxon>
    </lineage>
</organism>
<proteinExistence type="predicted"/>
<dbReference type="SUPFAM" id="SSF52047">
    <property type="entry name" value="RNI-like"/>
    <property type="match status" value="1"/>
</dbReference>
<dbReference type="AlphaFoldDB" id="A0A8H5MSE0"/>
<evidence type="ECO:0000313" key="1">
    <source>
        <dbReference type="EMBL" id="KAF5540636.1"/>
    </source>
</evidence>
<dbReference type="PANTHER" id="PTHR13318:SF233">
    <property type="entry name" value="BACK DOMAIN-CONTAINING PROTEIN"/>
    <property type="match status" value="1"/>
</dbReference>